<dbReference type="Pfam" id="PF11802">
    <property type="entry name" value="CENP-K"/>
    <property type="match status" value="1"/>
</dbReference>
<accession>A0A8C4NIV9</accession>
<organism evidence="1 2">
    <name type="scientific">Eptatretus burgeri</name>
    <name type="common">Inshore hagfish</name>
    <dbReference type="NCBI Taxonomy" id="7764"/>
    <lineage>
        <taxon>Eukaryota</taxon>
        <taxon>Metazoa</taxon>
        <taxon>Chordata</taxon>
        <taxon>Craniata</taxon>
        <taxon>Vertebrata</taxon>
        <taxon>Cyclostomata</taxon>
        <taxon>Myxini</taxon>
        <taxon>Myxiniformes</taxon>
        <taxon>Myxinidae</taxon>
        <taxon>Eptatretinae</taxon>
        <taxon>Eptatretus</taxon>
    </lineage>
</organism>
<dbReference type="InterPro" id="IPR020993">
    <property type="entry name" value="Centromere_CenpK"/>
</dbReference>
<dbReference type="AlphaFoldDB" id="A0A8C4NIV9"/>
<dbReference type="GO" id="GO:0051382">
    <property type="term" value="P:kinetochore assembly"/>
    <property type="evidence" value="ECO:0007669"/>
    <property type="project" value="InterPro"/>
</dbReference>
<dbReference type="GO" id="GO:0005634">
    <property type="term" value="C:nucleus"/>
    <property type="evidence" value="ECO:0007669"/>
    <property type="project" value="InterPro"/>
</dbReference>
<keyword evidence="2" id="KW-1185">Reference proteome</keyword>
<protein>
    <submittedName>
        <fullName evidence="1">Uncharacterized protein</fullName>
    </submittedName>
</protein>
<sequence>MHIELLFWIYLQEKQKQLLHEVTMLEKKLAKQYQQVLAPDLLVDIDCRDSFEEDRLLQFNAKSLEELTELQASMCRDEEHEGQPLSSSRPIQMTTQQMEETLAFFRTQNEELKLKVDRETWLIDQYKEMQTVLEKKIQLCKPNGKDANQRAKDEMKQKIFKAKGYCDKLQKLLMQFLSDYYPQPTCSVASYSANQKNTVQSSSESGSQFLSLLEILKVCL</sequence>
<dbReference type="Proteomes" id="UP000694388">
    <property type="component" value="Unplaced"/>
</dbReference>
<name>A0A8C4NIV9_EPTBU</name>
<evidence type="ECO:0000313" key="1">
    <source>
        <dbReference type="Ensembl" id="ENSEBUP00000004867.1"/>
    </source>
</evidence>
<evidence type="ECO:0000313" key="2">
    <source>
        <dbReference type="Proteomes" id="UP000694388"/>
    </source>
</evidence>
<reference evidence="1" key="2">
    <citation type="submission" date="2025-09" db="UniProtKB">
        <authorList>
            <consortium name="Ensembl"/>
        </authorList>
    </citation>
    <scope>IDENTIFICATION</scope>
</reference>
<reference evidence="1" key="1">
    <citation type="submission" date="2025-08" db="UniProtKB">
        <authorList>
            <consortium name="Ensembl"/>
        </authorList>
    </citation>
    <scope>IDENTIFICATION</scope>
</reference>
<proteinExistence type="predicted"/>
<dbReference type="Ensembl" id="ENSEBUT00000005305.1">
    <property type="protein sequence ID" value="ENSEBUP00000004867.1"/>
    <property type="gene ID" value="ENSEBUG00000003373.1"/>
</dbReference>